<evidence type="ECO:0008006" key="3">
    <source>
        <dbReference type="Google" id="ProtNLM"/>
    </source>
</evidence>
<reference evidence="1 2" key="1">
    <citation type="journal article" date="2013" name="Nature">
        <title>Insights into bilaterian evolution from three spiralian genomes.</title>
        <authorList>
            <person name="Simakov O."/>
            <person name="Marletaz F."/>
            <person name="Cho S.J."/>
            <person name="Edsinger-Gonzales E."/>
            <person name="Havlak P."/>
            <person name="Hellsten U."/>
            <person name="Kuo D.H."/>
            <person name="Larsson T."/>
            <person name="Lv J."/>
            <person name="Arendt D."/>
            <person name="Savage R."/>
            <person name="Osoegawa K."/>
            <person name="de Jong P."/>
            <person name="Grimwood J."/>
            <person name="Chapman J.A."/>
            <person name="Shapiro H."/>
            <person name="Aerts A."/>
            <person name="Otillar R.P."/>
            <person name="Terry A.Y."/>
            <person name="Boore J.L."/>
            <person name="Grigoriev I.V."/>
            <person name="Lindberg D.R."/>
            <person name="Seaver E.C."/>
            <person name="Weisblat D.A."/>
            <person name="Putnam N.H."/>
            <person name="Rokhsar D.S."/>
        </authorList>
    </citation>
    <scope>NUCLEOTIDE SEQUENCE [LARGE SCALE GENOMIC DNA]</scope>
</reference>
<dbReference type="SMART" id="SM00135">
    <property type="entry name" value="LY"/>
    <property type="match status" value="3"/>
</dbReference>
<dbReference type="CTD" id="20249096"/>
<dbReference type="EMBL" id="KB202014">
    <property type="protein sequence ID" value="ESO92843.1"/>
    <property type="molecule type" value="Genomic_DNA"/>
</dbReference>
<gene>
    <name evidence="1" type="ORF">LOTGIDRAFT_232939</name>
</gene>
<dbReference type="PANTHER" id="PTHR46513">
    <property type="entry name" value="VITELLOGENIN RECEPTOR-LIKE PROTEIN-RELATED-RELATED"/>
    <property type="match status" value="1"/>
</dbReference>
<dbReference type="InterPro" id="IPR050778">
    <property type="entry name" value="Cueball_EGF_LRP_Nidogen"/>
</dbReference>
<dbReference type="SUPFAM" id="SSF63825">
    <property type="entry name" value="YWTD domain"/>
    <property type="match status" value="1"/>
</dbReference>
<dbReference type="InterPro" id="IPR011042">
    <property type="entry name" value="6-blade_b-propeller_TolB-like"/>
</dbReference>
<evidence type="ECO:0000313" key="1">
    <source>
        <dbReference type="EMBL" id="ESO92843.1"/>
    </source>
</evidence>
<dbReference type="Gene3D" id="2.120.10.30">
    <property type="entry name" value="TolB, C-terminal domain"/>
    <property type="match status" value="1"/>
</dbReference>
<dbReference type="Proteomes" id="UP000030746">
    <property type="component" value="Unassembled WGS sequence"/>
</dbReference>
<dbReference type="AlphaFoldDB" id="V3ZNA7"/>
<dbReference type="KEGG" id="lgi:LOTGIDRAFT_232939"/>
<dbReference type="HOGENOM" id="CLU_744502_0_0_1"/>
<sequence>MCTICRTTSGRVKGRQIRCEIDLALSEYPIKGITVISKSQPKTFNIIHKSLLITSLEFDPVEGLLYFASTAGLLSSTLNGQNKVRHLEDVNRIAIDSKHALLFYTTSKSEEIGVMSLYGFEYTTIYNTNISSPDIISLDVDNRHIYWLNGMYGDIERIVYDGSSRELIMTNSLASSIVYSHIDERIYYSVQNTLNSCDRDGNDSAILWIGKSDVRIASVKSFQDNIYFIFTANNDTTLIKYFITEQKTETVFTLIDQNITDVAFLDSQLEDVDENNCTINFGDCTYFCLPLPDGEKTCITPEGKKDIDFKPPDITLPPIETTTFIQEGTVPPDPNVGAVVGDGKSCCDKVRSSWRECTLLLVFLGLCKFLLK</sequence>
<name>V3ZNA7_LOTGI</name>
<keyword evidence="2" id="KW-1185">Reference proteome</keyword>
<dbReference type="OrthoDB" id="382013at2759"/>
<organism evidence="1 2">
    <name type="scientific">Lottia gigantea</name>
    <name type="common">Giant owl limpet</name>
    <dbReference type="NCBI Taxonomy" id="225164"/>
    <lineage>
        <taxon>Eukaryota</taxon>
        <taxon>Metazoa</taxon>
        <taxon>Spiralia</taxon>
        <taxon>Lophotrochozoa</taxon>
        <taxon>Mollusca</taxon>
        <taxon>Gastropoda</taxon>
        <taxon>Patellogastropoda</taxon>
        <taxon>Lottioidea</taxon>
        <taxon>Lottiidae</taxon>
        <taxon>Lottia</taxon>
    </lineage>
</organism>
<dbReference type="GeneID" id="20249096"/>
<proteinExistence type="predicted"/>
<protein>
    <recommendedName>
        <fullName evidence="3">DUF5050 domain-containing protein</fullName>
    </recommendedName>
</protein>
<evidence type="ECO:0000313" key="2">
    <source>
        <dbReference type="Proteomes" id="UP000030746"/>
    </source>
</evidence>
<dbReference type="RefSeq" id="XP_009056529.1">
    <property type="nucleotide sequence ID" value="XM_009058281.1"/>
</dbReference>
<dbReference type="InterPro" id="IPR000033">
    <property type="entry name" value="LDLR_classB_rpt"/>
</dbReference>
<accession>V3ZNA7</accession>
<dbReference type="STRING" id="225164.V3ZNA7"/>